<keyword evidence="2" id="KW-0479">Metal-binding</keyword>
<comment type="subcellular location">
    <subcellularLocation>
        <location evidence="1">Nucleus</location>
    </subcellularLocation>
</comment>
<reference evidence="7" key="1">
    <citation type="journal article" date="2020" name="Nat. Commun.">
        <title>Large-scale genome sequencing of mycorrhizal fungi provides insights into the early evolution of symbiotic traits.</title>
        <authorList>
            <person name="Miyauchi S."/>
            <person name="Kiss E."/>
            <person name="Kuo A."/>
            <person name="Drula E."/>
            <person name="Kohler A."/>
            <person name="Sanchez-Garcia M."/>
            <person name="Morin E."/>
            <person name="Andreopoulos B."/>
            <person name="Barry K.W."/>
            <person name="Bonito G."/>
            <person name="Buee M."/>
            <person name="Carver A."/>
            <person name="Chen C."/>
            <person name="Cichocki N."/>
            <person name="Clum A."/>
            <person name="Culley D."/>
            <person name="Crous P.W."/>
            <person name="Fauchery L."/>
            <person name="Girlanda M."/>
            <person name="Hayes R.D."/>
            <person name="Keri Z."/>
            <person name="LaButti K."/>
            <person name="Lipzen A."/>
            <person name="Lombard V."/>
            <person name="Magnuson J."/>
            <person name="Maillard F."/>
            <person name="Murat C."/>
            <person name="Nolan M."/>
            <person name="Ohm R.A."/>
            <person name="Pangilinan J."/>
            <person name="Pereira M.F."/>
            <person name="Perotto S."/>
            <person name="Peter M."/>
            <person name="Pfister S."/>
            <person name="Riley R."/>
            <person name="Sitrit Y."/>
            <person name="Stielow J.B."/>
            <person name="Szollosi G."/>
            <person name="Zifcakova L."/>
            <person name="Stursova M."/>
            <person name="Spatafora J.W."/>
            <person name="Tedersoo L."/>
            <person name="Vaario L.M."/>
            <person name="Yamada A."/>
            <person name="Yan M."/>
            <person name="Wang P."/>
            <person name="Xu J."/>
            <person name="Bruns T."/>
            <person name="Baldrian P."/>
            <person name="Vilgalys R."/>
            <person name="Dunand C."/>
            <person name="Henrissat B."/>
            <person name="Grigoriev I.V."/>
            <person name="Hibbett D."/>
            <person name="Nagy L.G."/>
            <person name="Martin F.M."/>
        </authorList>
    </citation>
    <scope>NUCLEOTIDE SEQUENCE</scope>
    <source>
        <strain evidence="7">UP504</strain>
    </source>
</reference>
<dbReference type="EMBL" id="MU129090">
    <property type="protein sequence ID" value="KAF9507111.1"/>
    <property type="molecule type" value="Genomic_DNA"/>
</dbReference>
<evidence type="ECO:0000256" key="4">
    <source>
        <dbReference type="ARBA" id="ARBA00023163"/>
    </source>
</evidence>
<evidence type="ECO:0000256" key="3">
    <source>
        <dbReference type="ARBA" id="ARBA00023015"/>
    </source>
</evidence>
<keyword evidence="5" id="KW-0539">Nucleus</keyword>
<dbReference type="Pfam" id="PF04082">
    <property type="entry name" value="Fungal_trans"/>
    <property type="match status" value="1"/>
</dbReference>
<dbReference type="PROSITE" id="PS50048">
    <property type="entry name" value="ZN2_CY6_FUNGAL_2"/>
    <property type="match status" value="1"/>
</dbReference>
<dbReference type="Gene3D" id="4.10.240.10">
    <property type="entry name" value="Zn(2)-C6 fungal-type DNA-binding domain"/>
    <property type="match status" value="1"/>
</dbReference>
<dbReference type="OrthoDB" id="39175at2759"/>
<evidence type="ECO:0000313" key="7">
    <source>
        <dbReference type="EMBL" id="KAF9507111.1"/>
    </source>
</evidence>
<dbReference type="Pfam" id="PF00172">
    <property type="entry name" value="Zn_clus"/>
    <property type="match status" value="1"/>
</dbReference>
<name>A0A9P6DLP2_9AGAM</name>
<dbReference type="Proteomes" id="UP000886523">
    <property type="component" value="Unassembled WGS sequence"/>
</dbReference>
<dbReference type="InterPro" id="IPR001138">
    <property type="entry name" value="Zn2Cys6_DnaBD"/>
</dbReference>
<evidence type="ECO:0000259" key="6">
    <source>
        <dbReference type="PROSITE" id="PS50048"/>
    </source>
</evidence>
<dbReference type="GO" id="GO:0006351">
    <property type="term" value="P:DNA-templated transcription"/>
    <property type="evidence" value="ECO:0007669"/>
    <property type="project" value="InterPro"/>
</dbReference>
<dbReference type="PROSITE" id="PS00463">
    <property type="entry name" value="ZN2_CY6_FUNGAL_1"/>
    <property type="match status" value="1"/>
</dbReference>
<dbReference type="InterPro" id="IPR050815">
    <property type="entry name" value="TF_fung"/>
</dbReference>
<dbReference type="CDD" id="cd12148">
    <property type="entry name" value="fungal_TF_MHR"/>
    <property type="match status" value="1"/>
</dbReference>
<evidence type="ECO:0000256" key="2">
    <source>
        <dbReference type="ARBA" id="ARBA00022723"/>
    </source>
</evidence>
<dbReference type="SUPFAM" id="SSF57701">
    <property type="entry name" value="Zn2/Cys6 DNA-binding domain"/>
    <property type="match status" value="1"/>
</dbReference>
<dbReference type="InterPro" id="IPR007219">
    <property type="entry name" value="XnlR_reg_dom"/>
</dbReference>
<comment type="caution">
    <text evidence="7">The sequence shown here is derived from an EMBL/GenBank/DDBJ whole genome shotgun (WGS) entry which is preliminary data.</text>
</comment>
<dbReference type="GO" id="GO:0008270">
    <property type="term" value="F:zinc ion binding"/>
    <property type="evidence" value="ECO:0007669"/>
    <property type="project" value="InterPro"/>
</dbReference>
<dbReference type="SMART" id="SM00066">
    <property type="entry name" value="GAL4"/>
    <property type="match status" value="1"/>
</dbReference>
<dbReference type="SMART" id="SM00906">
    <property type="entry name" value="Fungal_trans"/>
    <property type="match status" value="1"/>
</dbReference>
<keyword evidence="4" id="KW-0804">Transcription</keyword>
<dbReference type="InterPro" id="IPR036864">
    <property type="entry name" value="Zn2-C6_fun-type_DNA-bd_sf"/>
</dbReference>
<evidence type="ECO:0000256" key="5">
    <source>
        <dbReference type="ARBA" id="ARBA00023242"/>
    </source>
</evidence>
<protein>
    <recommendedName>
        <fullName evidence="6">Zn(2)-C6 fungal-type domain-containing protein</fullName>
    </recommendedName>
</protein>
<dbReference type="AlphaFoldDB" id="A0A9P6DLP2"/>
<gene>
    <name evidence="7" type="ORF">BS47DRAFT_348040</name>
</gene>
<dbReference type="GO" id="GO:0000981">
    <property type="term" value="F:DNA-binding transcription factor activity, RNA polymerase II-specific"/>
    <property type="evidence" value="ECO:0007669"/>
    <property type="project" value="InterPro"/>
</dbReference>
<dbReference type="GO" id="GO:0003677">
    <property type="term" value="F:DNA binding"/>
    <property type="evidence" value="ECO:0007669"/>
    <property type="project" value="InterPro"/>
</dbReference>
<dbReference type="PANTHER" id="PTHR47338:SF29">
    <property type="entry name" value="ZN(2)-C6 FUNGAL-TYPE DOMAIN-CONTAINING PROTEIN"/>
    <property type="match status" value="1"/>
</dbReference>
<organism evidence="7 8">
    <name type="scientific">Hydnum rufescens UP504</name>
    <dbReference type="NCBI Taxonomy" id="1448309"/>
    <lineage>
        <taxon>Eukaryota</taxon>
        <taxon>Fungi</taxon>
        <taxon>Dikarya</taxon>
        <taxon>Basidiomycota</taxon>
        <taxon>Agaricomycotina</taxon>
        <taxon>Agaricomycetes</taxon>
        <taxon>Cantharellales</taxon>
        <taxon>Hydnaceae</taxon>
        <taxon>Hydnum</taxon>
    </lineage>
</organism>
<keyword evidence="3" id="KW-0805">Transcription regulation</keyword>
<dbReference type="PANTHER" id="PTHR47338">
    <property type="entry name" value="ZN(II)2CYS6 TRANSCRIPTION FACTOR (EUROFUNG)-RELATED"/>
    <property type="match status" value="1"/>
</dbReference>
<dbReference type="GO" id="GO:0005634">
    <property type="term" value="C:nucleus"/>
    <property type="evidence" value="ECO:0007669"/>
    <property type="project" value="UniProtKB-SubCell"/>
</dbReference>
<keyword evidence="8" id="KW-1185">Reference proteome</keyword>
<feature type="domain" description="Zn(2)-C6 fungal-type" evidence="6">
    <location>
        <begin position="11"/>
        <end position="41"/>
    </location>
</feature>
<evidence type="ECO:0000256" key="1">
    <source>
        <dbReference type="ARBA" id="ARBA00004123"/>
    </source>
</evidence>
<proteinExistence type="predicted"/>
<sequence length="365" mass="40927">MIEGALSPGSACLPCRARKTKCDGKQPVCGRCKRLAKSCFFERDPPRPLTQRLQDRILTLEEEIAAIQHQAEPITFPDTFLRHQLFSRRIPHSNAPSLLPIFPLSSLKSGPSGIRFPDHAESHPLEAYGSVIPRSVVEKLLREWDPAQEMPPILSDYLVRLFLPHRIQFYFRVDVSSLLKDIHRPQSDSRCIHPALLNAMYLVACSIAGGDMSSYEAVFLPRVRKHMQQCLAFADRLLHFMWASILLGLFYTRAGRTLEAYSTISATVRFAIGCGVDSKGEREHVSAILPPVMDKMDSRERASIWGAIYLLDRTLCCIANLPSSLPPAAVEHVHRLAFGQEWIVSLELSLPPISSCHGHALYLAL</sequence>
<accession>A0A9P6DLP2</accession>
<dbReference type="CDD" id="cd00067">
    <property type="entry name" value="GAL4"/>
    <property type="match status" value="1"/>
</dbReference>
<evidence type="ECO:0000313" key="8">
    <source>
        <dbReference type="Proteomes" id="UP000886523"/>
    </source>
</evidence>